<protein>
    <submittedName>
        <fullName evidence="3">Uncharacterized protein</fullName>
    </submittedName>
</protein>
<organism evidence="3 4">
    <name type="scientific">Paenibacillus abyssi</name>
    <dbReference type="NCBI Taxonomy" id="1340531"/>
    <lineage>
        <taxon>Bacteria</taxon>
        <taxon>Bacillati</taxon>
        <taxon>Bacillota</taxon>
        <taxon>Bacilli</taxon>
        <taxon>Bacillales</taxon>
        <taxon>Paenibacillaceae</taxon>
        <taxon>Paenibacillus</taxon>
    </lineage>
</organism>
<dbReference type="RefSeq" id="WP_188533336.1">
    <property type="nucleotide sequence ID" value="NZ_BMGR01000019.1"/>
</dbReference>
<keyword evidence="2" id="KW-1133">Transmembrane helix</keyword>
<reference evidence="3" key="1">
    <citation type="journal article" date="2014" name="Int. J. Syst. Evol. Microbiol.">
        <title>Complete genome sequence of Corynebacterium casei LMG S-19264T (=DSM 44701T), isolated from a smear-ripened cheese.</title>
        <authorList>
            <consortium name="US DOE Joint Genome Institute (JGI-PGF)"/>
            <person name="Walter F."/>
            <person name="Albersmeier A."/>
            <person name="Kalinowski J."/>
            <person name="Ruckert C."/>
        </authorList>
    </citation>
    <scope>NUCLEOTIDE SEQUENCE</scope>
    <source>
        <strain evidence="3">CGMCC 1.12987</strain>
    </source>
</reference>
<name>A0A917G515_9BACL</name>
<feature type="transmembrane region" description="Helical" evidence="2">
    <location>
        <begin position="12"/>
        <end position="32"/>
    </location>
</feature>
<comment type="caution">
    <text evidence="3">The sequence shown here is derived from an EMBL/GenBank/DDBJ whole genome shotgun (WGS) entry which is preliminary data.</text>
</comment>
<dbReference type="Proteomes" id="UP000644756">
    <property type="component" value="Unassembled WGS sequence"/>
</dbReference>
<dbReference type="EMBL" id="BMGR01000019">
    <property type="protein sequence ID" value="GGG23481.1"/>
    <property type="molecule type" value="Genomic_DNA"/>
</dbReference>
<evidence type="ECO:0000313" key="4">
    <source>
        <dbReference type="Proteomes" id="UP000644756"/>
    </source>
</evidence>
<keyword evidence="4" id="KW-1185">Reference proteome</keyword>
<accession>A0A917G515</accession>
<evidence type="ECO:0000256" key="2">
    <source>
        <dbReference type="SAM" id="Phobius"/>
    </source>
</evidence>
<keyword evidence="2" id="KW-0472">Membrane</keyword>
<reference evidence="3" key="2">
    <citation type="submission" date="2020-09" db="EMBL/GenBank/DDBJ databases">
        <authorList>
            <person name="Sun Q."/>
            <person name="Zhou Y."/>
        </authorList>
    </citation>
    <scope>NUCLEOTIDE SEQUENCE</scope>
    <source>
        <strain evidence="3">CGMCC 1.12987</strain>
    </source>
</reference>
<evidence type="ECO:0000313" key="3">
    <source>
        <dbReference type="EMBL" id="GGG23481.1"/>
    </source>
</evidence>
<gene>
    <name evidence="3" type="ORF">GCM10010916_45070</name>
</gene>
<evidence type="ECO:0000256" key="1">
    <source>
        <dbReference type="SAM" id="MobiDB-lite"/>
    </source>
</evidence>
<dbReference type="AlphaFoldDB" id="A0A917G515"/>
<sequence length="484" mass="51643">MSKSFRSEKGNTLILVLGFIVAATLMVAPLLARVNVGMLQSTTGSHAEQAYSMAESASAIYTRLFEEAAQSGLQAQDLRALAASLEASLKSNGVVEHIAVRNNGNGDPIAVEFTARWGSGSRERERVVILQLNPPASEPGGGGGTGPSSGSTGEEFYHKHGVVMNKDDFNRVFAACGAESPSENFIENNYDRAKFAEEFRNYIDFYFDDALLPDYVPKGVSSINDKVTQNRTHTIYASGAGVKYAGDIDIVRTWNSMTIDALPDGVAIEAAGDLEFSDYVSQPLTIGGHVRVGGDMAIGGGKKIHIKGDLLVKGDIEFDDNIDEIIIEGDLLVGGELTFESLKKLVVRGDLITGGSTILDDTTQDLQVGGAFVSGSSILIDRIHRIEIGRDMIAAGDIRFSGVVSHHMLVGGYMAALRDIRFSNNIHMSTNVLGGFYAGRNTIFPEWYANNGRVGTDAICIDYFPSGTGGGADASYGIGGRSSK</sequence>
<proteinExistence type="predicted"/>
<feature type="region of interest" description="Disordered" evidence="1">
    <location>
        <begin position="133"/>
        <end position="152"/>
    </location>
</feature>
<keyword evidence="2" id="KW-0812">Transmembrane</keyword>